<comment type="caution">
    <text evidence="3">The sequence shown here is derived from an EMBL/GenBank/DDBJ whole genome shotgun (WGS) entry which is preliminary data.</text>
</comment>
<organism evidence="3 4">
    <name type="scientific">Puccinia striiformis f. sp. tritici PST-78</name>
    <dbReference type="NCBI Taxonomy" id="1165861"/>
    <lineage>
        <taxon>Eukaryota</taxon>
        <taxon>Fungi</taxon>
        <taxon>Dikarya</taxon>
        <taxon>Basidiomycota</taxon>
        <taxon>Pucciniomycotina</taxon>
        <taxon>Pucciniomycetes</taxon>
        <taxon>Pucciniales</taxon>
        <taxon>Pucciniaceae</taxon>
        <taxon>Puccinia</taxon>
    </lineage>
</organism>
<keyword evidence="2" id="KW-0732">Signal</keyword>
<dbReference type="OrthoDB" id="2497590at2759"/>
<evidence type="ECO:0000256" key="2">
    <source>
        <dbReference type="SAM" id="SignalP"/>
    </source>
</evidence>
<evidence type="ECO:0000313" key="4">
    <source>
        <dbReference type="Proteomes" id="UP000054564"/>
    </source>
</evidence>
<feature type="chain" id="PRO_5005548868" description="Syntaxin N-terminal domain-containing protein" evidence="2">
    <location>
        <begin position="24"/>
        <end position="192"/>
    </location>
</feature>
<gene>
    <name evidence="3" type="ORF">PSTG_11681</name>
</gene>
<proteinExistence type="predicted"/>
<dbReference type="EMBL" id="AJIL01000105">
    <property type="protein sequence ID" value="KNE94983.1"/>
    <property type="molecule type" value="Genomic_DNA"/>
</dbReference>
<feature type="region of interest" description="Disordered" evidence="1">
    <location>
        <begin position="32"/>
        <end position="51"/>
    </location>
</feature>
<feature type="signal peptide" evidence="2">
    <location>
        <begin position="1"/>
        <end position="23"/>
    </location>
</feature>
<accession>A0A0L0V6U3</accession>
<evidence type="ECO:0000256" key="1">
    <source>
        <dbReference type="SAM" id="MobiDB-lite"/>
    </source>
</evidence>
<keyword evidence="4" id="KW-1185">Reference proteome</keyword>
<evidence type="ECO:0008006" key="5">
    <source>
        <dbReference type="Google" id="ProtNLM"/>
    </source>
</evidence>
<name>A0A0L0V6U3_9BASI</name>
<feature type="compositionally biased region" description="Low complexity" evidence="1">
    <location>
        <begin position="42"/>
        <end position="51"/>
    </location>
</feature>
<reference evidence="4" key="1">
    <citation type="submission" date="2014-03" db="EMBL/GenBank/DDBJ databases">
        <title>The Genome Sequence of Puccinia striiformis f. sp. tritici PST-78.</title>
        <authorList>
            <consortium name="The Broad Institute Genome Sequencing Platform"/>
            <person name="Cuomo C."/>
            <person name="Hulbert S."/>
            <person name="Chen X."/>
            <person name="Walker B."/>
            <person name="Young S.K."/>
            <person name="Zeng Q."/>
            <person name="Gargeya S."/>
            <person name="Fitzgerald M."/>
            <person name="Haas B."/>
            <person name="Abouelleil A."/>
            <person name="Alvarado L."/>
            <person name="Arachchi H.M."/>
            <person name="Berlin A.M."/>
            <person name="Chapman S.B."/>
            <person name="Goldberg J."/>
            <person name="Griggs A."/>
            <person name="Gujja S."/>
            <person name="Hansen M."/>
            <person name="Howarth C."/>
            <person name="Imamovic A."/>
            <person name="Larimer J."/>
            <person name="McCowan C."/>
            <person name="Montmayeur A."/>
            <person name="Murphy C."/>
            <person name="Neiman D."/>
            <person name="Pearson M."/>
            <person name="Priest M."/>
            <person name="Roberts A."/>
            <person name="Saif S."/>
            <person name="Shea T."/>
            <person name="Sisk P."/>
            <person name="Sykes S."/>
            <person name="Wortman J."/>
            <person name="Nusbaum C."/>
            <person name="Birren B."/>
        </authorList>
    </citation>
    <scope>NUCLEOTIDE SEQUENCE [LARGE SCALE GENOMIC DNA]</scope>
    <source>
        <strain evidence="4">race PST-78</strain>
    </source>
</reference>
<protein>
    <recommendedName>
        <fullName evidence="5">Syntaxin N-terminal domain-containing protein</fullName>
    </recommendedName>
</protein>
<dbReference type="AlphaFoldDB" id="A0A0L0V6U3"/>
<sequence length="192" mass="20606">MFITRLSVSASFTILSLSMYIGATPMGGSALPPNAQLLQPRSSSAAGTSSAGIISHRMQEAIQTIEKDMWKIDHKLTKIRKLYAVSHLSGSQSSHLNSEIEKIMRLSDQADGRSRRIVDTFPNSTAAATAMKTILKNEQSFGAALAQSKRPVGGDATDLPENLNSASGYLSATNNARKKLIKVAQRGGARPY</sequence>
<dbReference type="Proteomes" id="UP000054564">
    <property type="component" value="Unassembled WGS sequence"/>
</dbReference>
<evidence type="ECO:0000313" key="3">
    <source>
        <dbReference type="EMBL" id="KNE94983.1"/>
    </source>
</evidence>